<accession>A0A9P5QBC8</accession>
<keyword evidence="4" id="KW-1185">Reference proteome</keyword>
<dbReference type="PIRSF" id="PIRSF033271">
    <property type="entry name" value="UCP033271"/>
    <property type="match status" value="1"/>
</dbReference>
<evidence type="ECO:0000259" key="1">
    <source>
        <dbReference type="Pfam" id="PF06792"/>
    </source>
</evidence>
<dbReference type="OrthoDB" id="10264588at2759"/>
<dbReference type="InterPro" id="IPR008322">
    <property type="entry name" value="UPF0261"/>
</dbReference>
<evidence type="ECO:0000313" key="4">
    <source>
        <dbReference type="Proteomes" id="UP000772434"/>
    </source>
</evidence>
<dbReference type="InterPro" id="IPR056778">
    <property type="entry name" value="UPF0261_C"/>
</dbReference>
<evidence type="ECO:0000259" key="2">
    <source>
        <dbReference type="Pfam" id="PF23189"/>
    </source>
</evidence>
<dbReference type="Pfam" id="PF23189">
    <property type="entry name" value="UPF0261_C"/>
    <property type="match status" value="1"/>
</dbReference>
<dbReference type="AlphaFoldDB" id="A0A9P5QBC8"/>
<gene>
    <name evidence="3" type="ORF">BDP27DRAFT_1412629</name>
</gene>
<evidence type="ECO:0000313" key="3">
    <source>
        <dbReference type="EMBL" id="KAF9078680.1"/>
    </source>
</evidence>
<dbReference type="PANTHER" id="PTHR31862:SF1">
    <property type="entry name" value="UPF0261 DOMAIN PROTEIN (AFU_ORTHOLOGUE AFUA_1G10120)"/>
    <property type="match status" value="1"/>
</dbReference>
<dbReference type="Pfam" id="PF06792">
    <property type="entry name" value="UPF0261"/>
    <property type="match status" value="1"/>
</dbReference>
<reference evidence="3" key="1">
    <citation type="submission" date="2020-11" db="EMBL/GenBank/DDBJ databases">
        <authorList>
            <consortium name="DOE Joint Genome Institute"/>
            <person name="Ahrendt S."/>
            <person name="Riley R."/>
            <person name="Andreopoulos W."/>
            <person name="Labutti K."/>
            <person name="Pangilinan J."/>
            <person name="Ruiz-Duenas F.J."/>
            <person name="Barrasa J.M."/>
            <person name="Sanchez-Garcia M."/>
            <person name="Camarero S."/>
            <person name="Miyauchi S."/>
            <person name="Serrano A."/>
            <person name="Linde D."/>
            <person name="Babiker R."/>
            <person name="Drula E."/>
            <person name="Ayuso-Fernandez I."/>
            <person name="Pacheco R."/>
            <person name="Padilla G."/>
            <person name="Ferreira P."/>
            <person name="Barriuso J."/>
            <person name="Kellner H."/>
            <person name="Castanera R."/>
            <person name="Alfaro M."/>
            <person name="Ramirez L."/>
            <person name="Pisabarro A.G."/>
            <person name="Kuo A."/>
            <person name="Tritt A."/>
            <person name="Lipzen A."/>
            <person name="He G."/>
            <person name="Yan M."/>
            <person name="Ng V."/>
            <person name="Cullen D."/>
            <person name="Martin F."/>
            <person name="Rosso M.-N."/>
            <person name="Henrissat B."/>
            <person name="Hibbett D."/>
            <person name="Martinez A.T."/>
            <person name="Grigoriev I.V."/>
        </authorList>
    </citation>
    <scope>NUCLEOTIDE SEQUENCE</scope>
    <source>
        <strain evidence="3">AH 40177</strain>
    </source>
</reference>
<dbReference type="NCBIfam" id="NF002674">
    <property type="entry name" value="PRK02399.1-2"/>
    <property type="match status" value="1"/>
</dbReference>
<feature type="domain" description="UPF0261" evidence="1">
    <location>
        <begin position="2"/>
        <end position="186"/>
    </location>
</feature>
<dbReference type="InterPro" id="IPR051353">
    <property type="entry name" value="Tobamovirus_resist_UPF0261"/>
</dbReference>
<feature type="domain" description="UPF0261" evidence="2">
    <location>
        <begin position="204"/>
        <end position="431"/>
    </location>
</feature>
<protein>
    <submittedName>
        <fullName evidence="3">Uncharacterized protein</fullName>
    </submittedName>
</protein>
<dbReference type="Proteomes" id="UP000772434">
    <property type="component" value="Unassembled WGS sequence"/>
</dbReference>
<dbReference type="CDD" id="cd15488">
    <property type="entry name" value="Tm-1-like"/>
    <property type="match status" value="1"/>
</dbReference>
<proteinExistence type="predicted"/>
<dbReference type="EMBL" id="JADNRY010000001">
    <property type="protein sequence ID" value="KAF9078680.1"/>
    <property type="molecule type" value="Genomic_DNA"/>
</dbReference>
<name>A0A9P5QBC8_9AGAR</name>
<dbReference type="InterPro" id="IPR044122">
    <property type="entry name" value="UPF0261_N"/>
</dbReference>
<dbReference type="PANTHER" id="PTHR31862">
    <property type="entry name" value="UPF0261 DOMAIN PROTEIN (AFU_ORTHOLOGUE AFUA_1G10120)"/>
    <property type="match status" value="1"/>
</dbReference>
<sequence>MPNIIVLGTFDTKGEQLLYIVNAIQQHKNMQVTVIDVGKTPILDPAIHVPSSLIAKYGSRNTPDIPDNDVGNLSRAELNKLMATGARTYVRSLFQQADTSPVHGMISLGGSFGTSLASSVMRLACPMGFPKLIVSTIASGDTGSIVGETDITLMYSIVDVAGLNSLLRNILDNAVGAIAGMATVYENSSLTLQKPINTAKKLVRVGITMFGVTTPCVDRIRAHLQSLSDREDSTYTIEPFVFHATGHGGRAMEHLITAGGLDAIIDLTTTEIADYVVGGVMSAGPTRLDAAIAAGIPMVLSVGATDIVNFGPCHTVPERFAKRKLYEHNSQVTLLRSSPEECTEIGRFIAEKLKSKGTRGLQSMVEVWLPKGGVSMISGRGEPFEDVKADEALFNAVRCGLSGTGIKIVESDCAINDEVFAVGVADALVKLLALD</sequence>
<dbReference type="Gene3D" id="3.40.50.12030">
    <property type="entry name" value="Uncharacterised protein family UPF0261, NC domain"/>
    <property type="match status" value="1"/>
</dbReference>
<organism evidence="3 4">
    <name type="scientific">Rhodocollybia butyracea</name>
    <dbReference type="NCBI Taxonomy" id="206335"/>
    <lineage>
        <taxon>Eukaryota</taxon>
        <taxon>Fungi</taxon>
        <taxon>Dikarya</taxon>
        <taxon>Basidiomycota</taxon>
        <taxon>Agaricomycotina</taxon>
        <taxon>Agaricomycetes</taxon>
        <taxon>Agaricomycetidae</taxon>
        <taxon>Agaricales</taxon>
        <taxon>Marasmiineae</taxon>
        <taxon>Omphalotaceae</taxon>
        <taxon>Rhodocollybia</taxon>
    </lineage>
</organism>
<comment type="caution">
    <text evidence="3">The sequence shown here is derived from an EMBL/GenBank/DDBJ whole genome shotgun (WGS) entry which is preliminary data.</text>
</comment>
<dbReference type="Gene3D" id="3.40.50.12020">
    <property type="entry name" value="Uncharacterised protein family UPF0261, NN domain"/>
    <property type="match status" value="1"/>
</dbReference>